<keyword evidence="2" id="KW-1185">Reference proteome</keyword>
<gene>
    <name evidence="1" type="ORF">LA5096_02508</name>
</gene>
<sequence>MRKNIPEAMVWRIEPVIAKARIAYWLKLDNSQVGIMCKLSPKRLLPETVPRFRQISRYDLLPLTRV</sequence>
<accession>A0A0M7A9T9</accession>
<dbReference type="EMBL" id="CXWC01000010">
    <property type="protein sequence ID" value="CTQ70394.1"/>
    <property type="molecule type" value="Genomic_DNA"/>
</dbReference>
<dbReference type="Proteomes" id="UP000049983">
    <property type="component" value="Unassembled WGS sequence"/>
</dbReference>
<name>A0A0M7A9T9_9HYPH</name>
<organism evidence="1 2">
    <name type="scientific">Roseibium album</name>
    <dbReference type="NCBI Taxonomy" id="311410"/>
    <lineage>
        <taxon>Bacteria</taxon>
        <taxon>Pseudomonadati</taxon>
        <taxon>Pseudomonadota</taxon>
        <taxon>Alphaproteobacteria</taxon>
        <taxon>Hyphomicrobiales</taxon>
        <taxon>Stappiaceae</taxon>
        <taxon>Roseibium</taxon>
    </lineage>
</organism>
<evidence type="ECO:0000313" key="1">
    <source>
        <dbReference type="EMBL" id="CTQ70394.1"/>
    </source>
</evidence>
<evidence type="ECO:0000313" key="2">
    <source>
        <dbReference type="Proteomes" id="UP000049983"/>
    </source>
</evidence>
<dbReference type="AlphaFoldDB" id="A0A0M7A9T9"/>
<dbReference type="STRING" id="311410.LA5095_01253"/>
<protein>
    <submittedName>
        <fullName evidence="1">Uncharacterized protein</fullName>
    </submittedName>
</protein>
<proteinExistence type="predicted"/>
<reference evidence="2" key="1">
    <citation type="submission" date="2015-07" db="EMBL/GenBank/DDBJ databases">
        <authorList>
            <person name="Rodrigo-Torres Lidia"/>
            <person name="Arahal R.David."/>
        </authorList>
    </citation>
    <scope>NUCLEOTIDE SEQUENCE [LARGE SCALE GENOMIC DNA]</scope>
    <source>
        <strain evidence="2">CECT 5096</strain>
    </source>
</reference>